<sequence length="341" mass="39277">MKPYRLTTAKRLSAGLNAYIFGISLSQPATHVYFAEPYEENCLNRKGILFTGTMVLICIPTLDRMEMLGEYILESKIRNILLNTTTSLPVIDPKDAFQLDFQPVIDEVLGFLTRGLTSNLHSVYVFGSVARKTARVGHSNLDIVVVTQRPLSDKEHTIVKTIKWRFSKQYNHLITGIQFQFGTMPEILSLDGIFTWGFMLRHCCVCVHGEDLSQSFGDFEPSWEIAKHWNMDVGDWVTLYRDKIAKSHSDTETRYLQKIIAKKLLRASYSLIMYKDKQWIENPVECGKHFLRFYPKKKVEVQRLVILLQGKPVPKRSIIGILDGYGKWLVKAYDKTEFRIG</sequence>
<dbReference type="EMBL" id="CAOF01000081">
    <property type="protein sequence ID" value="CCO46198.1"/>
    <property type="molecule type" value="Genomic_DNA"/>
</dbReference>
<feature type="domain" description="Polymerase nucleotidyl transferase" evidence="1">
    <location>
        <begin position="122"/>
        <end position="163"/>
    </location>
</feature>
<gene>
    <name evidence="2" type="ORF">VIBNISOn1_1710014</name>
</gene>
<name>A0AAV2VN91_9VIBR</name>
<organism evidence="2 3">
    <name type="scientific">Vibrio nigripulchritudo SOn1</name>
    <dbReference type="NCBI Taxonomy" id="1238450"/>
    <lineage>
        <taxon>Bacteria</taxon>
        <taxon>Pseudomonadati</taxon>
        <taxon>Pseudomonadota</taxon>
        <taxon>Gammaproteobacteria</taxon>
        <taxon>Vibrionales</taxon>
        <taxon>Vibrionaceae</taxon>
        <taxon>Vibrio</taxon>
    </lineage>
</organism>
<accession>A0AAV2VN91</accession>
<dbReference type="GO" id="GO:0016779">
    <property type="term" value="F:nucleotidyltransferase activity"/>
    <property type="evidence" value="ECO:0007669"/>
    <property type="project" value="InterPro"/>
</dbReference>
<reference evidence="2 3" key="1">
    <citation type="journal article" date="2013" name="ISME J.">
        <title>Comparative genomics of pathogenic lineages of Vibrio nigripulchritudo identifies virulence-associated traits.</title>
        <authorList>
            <person name="Goudenege D."/>
            <person name="Labreuche Y."/>
            <person name="Krin E."/>
            <person name="Ansquer D."/>
            <person name="Mangenot S."/>
            <person name="Calteau A."/>
            <person name="Medigue C."/>
            <person name="Mazel D."/>
            <person name="Polz M.F."/>
            <person name="Le Roux F."/>
        </authorList>
    </citation>
    <scope>NUCLEOTIDE SEQUENCE [LARGE SCALE GENOMIC DNA]</scope>
    <source>
        <strain evidence="2 3">SOn1</strain>
    </source>
</reference>
<dbReference type="AlphaFoldDB" id="A0AAV2VN91"/>
<protein>
    <submittedName>
        <fullName evidence="2">Nucleotidyltransferase (Modular protein)</fullName>
    </submittedName>
</protein>
<evidence type="ECO:0000313" key="2">
    <source>
        <dbReference type="EMBL" id="CCO46198.1"/>
    </source>
</evidence>
<comment type="caution">
    <text evidence="2">The sequence shown here is derived from an EMBL/GenBank/DDBJ whole genome shotgun (WGS) entry which is preliminary data.</text>
</comment>
<evidence type="ECO:0000313" key="3">
    <source>
        <dbReference type="Proteomes" id="UP000018211"/>
    </source>
</evidence>
<dbReference type="Proteomes" id="UP000018211">
    <property type="component" value="Unassembled WGS sequence"/>
</dbReference>
<dbReference type="InterPro" id="IPR002934">
    <property type="entry name" value="Polymerase_NTP_transf_dom"/>
</dbReference>
<dbReference type="Pfam" id="PF01909">
    <property type="entry name" value="NTP_transf_2"/>
    <property type="match status" value="1"/>
</dbReference>
<dbReference type="CDD" id="cd05403">
    <property type="entry name" value="NT_KNTase_like"/>
    <property type="match status" value="1"/>
</dbReference>
<proteinExistence type="predicted"/>
<dbReference type="SUPFAM" id="SSF81301">
    <property type="entry name" value="Nucleotidyltransferase"/>
    <property type="match status" value="1"/>
</dbReference>
<dbReference type="InterPro" id="IPR043519">
    <property type="entry name" value="NT_sf"/>
</dbReference>
<evidence type="ECO:0000259" key="1">
    <source>
        <dbReference type="Pfam" id="PF01909"/>
    </source>
</evidence>
<dbReference type="Gene3D" id="3.30.460.10">
    <property type="entry name" value="Beta Polymerase, domain 2"/>
    <property type="match status" value="1"/>
</dbReference>